<sequence>MNKEILRQEITITNKTTQNLTNLLMFFGSIGFLLTGIASYINETILIIFEGDKIVFFPQGLTMLIYGITGTLLTINQIITYMFNFGEGYNEFNKSEKKMTIFRKGMPGRNKDIELNYPLNDIDSIKIEIKKELFQTKKNVLIILKGNTIIPIIQTNNVNSIKEIEEKATELAYFLNIRLINNL</sequence>
<comment type="similarity">
    <text evidence="3">Belongs to the Ycf4 family.</text>
</comment>
<evidence type="ECO:0000256" key="7">
    <source>
        <dbReference type="ARBA" id="ARBA00022989"/>
    </source>
</evidence>
<proteinExistence type="inferred from homology"/>
<keyword evidence="5" id="KW-0602">Photosynthesis</keyword>
<name>A0A385UK10_9EUGL</name>
<keyword evidence="9" id="KW-0150">Chloroplast</keyword>
<evidence type="ECO:0000256" key="3">
    <source>
        <dbReference type="ARBA" id="ARBA00008198"/>
    </source>
</evidence>
<evidence type="ECO:0000256" key="4">
    <source>
        <dbReference type="ARBA" id="ARBA00015395"/>
    </source>
</evidence>
<gene>
    <name evidence="9" type="primary">ycf4</name>
</gene>
<dbReference type="AlphaFoldDB" id="A0A385UK10"/>
<comment type="subcellular location">
    <subcellularLocation>
        <location evidence="2">Membrane</location>
        <topology evidence="2">Multi-pass membrane protein</topology>
    </subcellularLocation>
</comment>
<evidence type="ECO:0000256" key="5">
    <source>
        <dbReference type="ARBA" id="ARBA00022531"/>
    </source>
</evidence>
<protein>
    <recommendedName>
        <fullName evidence="4">Photosystem I assembly protein Ycf4</fullName>
    </recommendedName>
</protein>
<dbReference type="GO" id="GO:0015979">
    <property type="term" value="P:photosynthesis"/>
    <property type="evidence" value="ECO:0007669"/>
    <property type="project" value="UniProtKB-KW"/>
</dbReference>
<accession>A0A385UK10</accession>
<geneLocation type="chloroplast" evidence="9"/>
<evidence type="ECO:0000256" key="1">
    <source>
        <dbReference type="ARBA" id="ARBA00002862"/>
    </source>
</evidence>
<reference evidence="9" key="1">
    <citation type="journal article" date="2018" name="J. Eukaryot. Microbiol.">
        <title>Intrageneric Variability Between the Chloroplast Genomes of Trachelomonas grandis and Trachelomonas volvocina and Phylogenomic Analysis of Phototrophic Euglenoids.</title>
        <authorList>
            <person name="Dabbagh N."/>
            <person name="Preisfeld A."/>
        </authorList>
    </citation>
    <scope>NUCLEOTIDE SEQUENCE</scope>
</reference>
<evidence type="ECO:0000256" key="8">
    <source>
        <dbReference type="ARBA" id="ARBA00023136"/>
    </source>
</evidence>
<dbReference type="GO" id="GO:0009522">
    <property type="term" value="C:photosystem I"/>
    <property type="evidence" value="ECO:0007669"/>
    <property type="project" value="InterPro"/>
</dbReference>
<dbReference type="Pfam" id="PF02392">
    <property type="entry name" value="Ycf4"/>
    <property type="match status" value="1"/>
</dbReference>
<keyword evidence="7" id="KW-1133">Transmembrane helix</keyword>
<dbReference type="InterPro" id="IPR003359">
    <property type="entry name" value="PSI_Ycf4_assembly"/>
</dbReference>
<evidence type="ECO:0000256" key="6">
    <source>
        <dbReference type="ARBA" id="ARBA00022692"/>
    </source>
</evidence>
<evidence type="ECO:0000313" key="9">
    <source>
        <dbReference type="EMBL" id="AYB71455.1"/>
    </source>
</evidence>
<keyword evidence="8" id="KW-0472">Membrane</keyword>
<evidence type="ECO:0000256" key="2">
    <source>
        <dbReference type="ARBA" id="ARBA00004141"/>
    </source>
</evidence>
<dbReference type="EMBL" id="MH285877">
    <property type="protein sequence ID" value="AYB71455.1"/>
    <property type="molecule type" value="Genomic_DNA"/>
</dbReference>
<organism evidence="9">
    <name type="scientific">Trachelomonas grandis</name>
    <dbReference type="NCBI Taxonomy" id="215769"/>
    <lineage>
        <taxon>Eukaryota</taxon>
        <taxon>Discoba</taxon>
        <taxon>Euglenozoa</taxon>
        <taxon>Euglenida</taxon>
        <taxon>Spirocuta</taxon>
        <taxon>Euglenophyceae</taxon>
        <taxon>Euglenales</taxon>
        <taxon>Euglenaceae</taxon>
        <taxon>Trachelomonas</taxon>
    </lineage>
</organism>
<keyword evidence="9" id="KW-0934">Plastid</keyword>
<keyword evidence="6" id="KW-0812">Transmembrane</keyword>
<comment type="function">
    <text evidence="1">Seems to be required for the assembly of the photosystem I complex.</text>
</comment>